<gene>
    <name evidence="1" type="ORF">LIN78_17300</name>
</gene>
<dbReference type="RefSeq" id="WP_227182137.1">
    <property type="nucleotide sequence ID" value="NZ_JAJBZT010000015.1"/>
</dbReference>
<evidence type="ECO:0000313" key="1">
    <source>
        <dbReference type="EMBL" id="MCB6185306.1"/>
    </source>
</evidence>
<organism evidence="1 2">
    <name type="scientific">Leeia speluncae</name>
    <dbReference type="NCBI Taxonomy" id="2884804"/>
    <lineage>
        <taxon>Bacteria</taxon>
        <taxon>Pseudomonadati</taxon>
        <taxon>Pseudomonadota</taxon>
        <taxon>Betaproteobacteria</taxon>
        <taxon>Neisseriales</taxon>
        <taxon>Leeiaceae</taxon>
        <taxon>Leeia</taxon>
    </lineage>
</organism>
<reference evidence="1" key="1">
    <citation type="submission" date="2021-10" db="EMBL/GenBank/DDBJ databases">
        <title>The complete genome sequence of Leeia sp. TBRC 13508.</title>
        <authorList>
            <person name="Charoenyingcharoen P."/>
            <person name="Yukphan P."/>
        </authorList>
    </citation>
    <scope>NUCLEOTIDE SEQUENCE</scope>
    <source>
        <strain evidence="1">TBRC 13508</strain>
    </source>
</reference>
<evidence type="ECO:0000313" key="2">
    <source>
        <dbReference type="Proteomes" id="UP001165395"/>
    </source>
</evidence>
<comment type="caution">
    <text evidence="1">The sequence shown here is derived from an EMBL/GenBank/DDBJ whole genome shotgun (WGS) entry which is preliminary data.</text>
</comment>
<proteinExistence type="predicted"/>
<dbReference type="Proteomes" id="UP001165395">
    <property type="component" value="Unassembled WGS sequence"/>
</dbReference>
<name>A0ABS8DBK6_9NEIS</name>
<accession>A0ABS8DBK6</accession>
<keyword evidence="2" id="KW-1185">Reference proteome</keyword>
<dbReference type="EMBL" id="JAJBZT010000015">
    <property type="protein sequence ID" value="MCB6185306.1"/>
    <property type="molecule type" value="Genomic_DNA"/>
</dbReference>
<protein>
    <submittedName>
        <fullName evidence="1">Uncharacterized protein</fullName>
    </submittedName>
</protein>
<sequence>MLGIIWGYDFSTRFDMRVSDPRTITAFPFSAEYPELANWLSQAGSAPINKALIEELFFEGKSEVIGALLAALPAKERLQCWKAVAAIADGTGTVQRDDGKLVRLFAIPLVIVAGSRQPYTIPALLPNPLEMRALLVEHGVMDSSNHVWMSGELVDLESLGKIKNDAWYQAHLATTLATQGFPFNLTPSDVLVESQERVHLRFIVGIVVEDASRQRARIGDEVGKWGIPFGQLLQKQWQKEGMTLFVMPRALTGVVAGQYDARFTTLEVAFHLFASSIIRRIREGVGDPAVILSVHENAEIRVTIQSRLQQDVVERFVWPLDPKDHIPSVFSMMHTFFTECQVSDIILIDRCLPATVEEGIPFFPCLDDLEGDTTH</sequence>